<keyword evidence="3" id="KW-0560">Oxidoreductase</keyword>
<dbReference type="SMR" id="A0A0R0KHI0"/>
<gene>
    <name evidence="5" type="ORF">GLYMA_04G105500</name>
</gene>
<dbReference type="GO" id="GO:0016702">
    <property type="term" value="F:oxidoreductase activity, acting on single donors with incorporation of molecular oxygen, incorporation of two atoms of oxygen"/>
    <property type="evidence" value="ECO:0007669"/>
    <property type="project" value="InterPro"/>
</dbReference>
<dbReference type="OMA" id="CHELIEA"/>
<accession>A0A0R0KHI0</accession>
<dbReference type="Gene3D" id="1.20.245.10">
    <property type="entry name" value="Lipoxygenase-1, Domain 5"/>
    <property type="match status" value="1"/>
</dbReference>
<dbReference type="GO" id="GO:0046872">
    <property type="term" value="F:metal ion binding"/>
    <property type="evidence" value="ECO:0007669"/>
    <property type="project" value="UniProtKB-KW"/>
</dbReference>
<dbReference type="PaxDb" id="3847-GLYMA04G11640.1"/>
<evidence type="ECO:0000256" key="1">
    <source>
        <dbReference type="ARBA" id="ARBA00022723"/>
    </source>
</evidence>
<dbReference type="PANTHER" id="PTHR11771">
    <property type="entry name" value="LIPOXYGENASE"/>
    <property type="match status" value="1"/>
</dbReference>
<proteinExistence type="predicted"/>
<dbReference type="AlphaFoldDB" id="A0A0R0KHI0"/>
<sequence length="236" mass="27255">MHYLKQGVVVKDPSAPHGVRLLIKDYPYASDGLEIWDAIKSWVEEYVSFYYKLDEELQKDPELQAWWKELVEVGHGDLKDKPWWQKMQTREELVEAYATLIWIASALHVVVNFGQYPPYGGLILNRPTISRRFMPEKGSPKYDALAKNHEKEFLKTITGKKETLIDLTIIEILSRHASDEFYLGQRDGGDYWTSNAGPLKTFKRNHYGPAKMPYTLLYPSSEEGLTFRGIPNSISI</sequence>
<evidence type="ECO:0000313" key="7">
    <source>
        <dbReference type="Proteomes" id="UP000008827"/>
    </source>
</evidence>
<dbReference type="InParanoid" id="A0A0R0KHI0"/>
<keyword evidence="1" id="KW-0479">Metal-binding</keyword>
<dbReference type="Gramene" id="KRH62399">
    <property type="protein sequence ID" value="KRH62399"/>
    <property type="gene ID" value="GLYMA_04G105500"/>
</dbReference>
<evidence type="ECO:0000313" key="6">
    <source>
        <dbReference type="EnsemblPlants" id="KRH62399"/>
    </source>
</evidence>
<reference evidence="5 6" key="1">
    <citation type="journal article" date="2010" name="Nature">
        <title>Genome sequence of the palaeopolyploid soybean.</title>
        <authorList>
            <person name="Schmutz J."/>
            <person name="Cannon S.B."/>
            <person name="Schlueter J."/>
            <person name="Ma J."/>
            <person name="Mitros T."/>
            <person name="Nelson W."/>
            <person name="Hyten D.L."/>
            <person name="Song Q."/>
            <person name="Thelen J.J."/>
            <person name="Cheng J."/>
            <person name="Xu D."/>
            <person name="Hellsten U."/>
            <person name="May G.D."/>
            <person name="Yu Y."/>
            <person name="Sakurai T."/>
            <person name="Umezawa T."/>
            <person name="Bhattacharyya M.K."/>
            <person name="Sandhu D."/>
            <person name="Valliyodan B."/>
            <person name="Lindquist E."/>
            <person name="Peto M."/>
            <person name="Grant D."/>
            <person name="Shu S."/>
            <person name="Goodstein D."/>
            <person name="Barry K."/>
            <person name="Futrell-Griggs M."/>
            <person name="Abernathy B."/>
            <person name="Du J."/>
            <person name="Tian Z."/>
            <person name="Zhu L."/>
            <person name="Gill N."/>
            <person name="Joshi T."/>
            <person name="Libault M."/>
            <person name="Sethuraman A."/>
            <person name="Zhang X.-C."/>
            <person name="Shinozaki K."/>
            <person name="Nguyen H.T."/>
            <person name="Wing R.A."/>
            <person name="Cregan P."/>
            <person name="Specht J."/>
            <person name="Grimwood J."/>
            <person name="Rokhsar D."/>
            <person name="Stacey G."/>
            <person name="Shoemaker R.C."/>
            <person name="Jackson S.A."/>
        </authorList>
    </citation>
    <scope>NUCLEOTIDE SEQUENCE [LARGE SCALE GENOMIC DNA]</scope>
    <source>
        <strain evidence="6">cv. Williams 82</strain>
        <tissue evidence="5">Callus</tissue>
    </source>
</reference>
<dbReference type="STRING" id="3847.A0A0R0KHI0"/>
<dbReference type="Proteomes" id="UP000008827">
    <property type="component" value="Chromosome 4"/>
</dbReference>
<dbReference type="InterPro" id="IPR013819">
    <property type="entry name" value="LipOase_C"/>
</dbReference>
<keyword evidence="7" id="KW-1185">Reference proteome</keyword>
<dbReference type="EMBL" id="CM000837">
    <property type="protein sequence ID" value="KRH62399.1"/>
    <property type="molecule type" value="Genomic_DNA"/>
</dbReference>
<dbReference type="OrthoDB" id="407298at2759"/>
<dbReference type="InterPro" id="IPR000907">
    <property type="entry name" value="LipOase"/>
</dbReference>
<keyword evidence="2" id="KW-0223">Dioxygenase</keyword>
<name>A0A0R0KHI0_SOYBN</name>
<evidence type="ECO:0000256" key="3">
    <source>
        <dbReference type="ARBA" id="ARBA00023002"/>
    </source>
</evidence>
<dbReference type="PROSITE" id="PS51393">
    <property type="entry name" value="LIPOXYGENASE_3"/>
    <property type="match status" value="1"/>
</dbReference>
<dbReference type="Pfam" id="PF00305">
    <property type="entry name" value="Lipoxygenase"/>
    <property type="match status" value="1"/>
</dbReference>
<evidence type="ECO:0000259" key="4">
    <source>
        <dbReference type="PROSITE" id="PS51393"/>
    </source>
</evidence>
<dbReference type="InterPro" id="IPR036226">
    <property type="entry name" value="LipOase_C_sf"/>
</dbReference>
<feature type="domain" description="Lipoxygenase" evidence="4">
    <location>
        <begin position="1"/>
        <end position="236"/>
    </location>
</feature>
<evidence type="ECO:0000256" key="2">
    <source>
        <dbReference type="ARBA" id="ARBA00022964"/>
    </source>
</evidence>
<dbReference type="GO" id="GO:0034440">
    <property type="term" value="P:lipid oxidation"/>
    <property type="evidence" value="ECO:0007669"/>
    <property type="project" value="InterPro"/>
</dbReference>
<reference evidence="6" key="2">
    <citation type="submission" date="2018-02" db="UniProtKB">
        <authorList>
            <consortium name="EnsemblPlants"/>
        </authorList>
    </citation>
    <scope>IDENTIFICATION</scope>
    <source>
        <strain evidence="6">Williams 82</strain>
    </source>
</reference>
<dbReference type="EnsemblPlants" id="KRH62399">
    <property type="protein sequence ID" value="KRH62399"/>
    <property type="gene ID" value="GLYMA_04G105500"/>
</dbReference>
<reference evidence="5" key="3">
    <citation type="submission" date="2018-07" db="EMBL/GenBank/DDBJ databases">
        <title>WGS assembly of Glycine max.</title>
        <authorList>
            <person name="Schmutz J."/>
            <person name="Cannon S."/>
            <person name="Schlueter J."/>
            <person name="Ma J."/>
            <person name="Mitros T."/>
            <person name="Nelson W."/>
            <person name="Hyten D."/>
            <person name="Song Q."/>
            <person name="Thelen J."/>
            <person name="Cheng J."/>
            <person name="Xu D."/>
            <person name="Hellsten U."/>
            <person name="May G."/>
            <person name="Yu Y."/>
            <person name="Sakurai T."/>
            <person name="Umezawa T."/>
            <person name="Bhattacharyya M."/>
            <person name="Sandhu D."/>
            <person name="Valliyodan B."/>
            <person name="Lindquist E."/>
            <person name="Peto M."/>
            <person name="Grant D."/>
            <person name="Shu S."/>
            <person name="Goodstein D."/>
            <person name="Barry K."/>
            <person name="Futrell-Griggs M."/>
            <person name="Abernathy B."/>
            <person name="Du J."/>
            <person name="Tian Z."/>
            <person name="Zhu L."/>
            <person name="Gill N."/>
            <person name="Joshi T."/>
            <person name="Libault M."/>
            <person name="Sethuraman A."/>
            <person name="Zhang X."/>
            <person name="Shinozaki K."/>
            <person name="Nguyen H."/>
            <person name="Wing R."/>
            <person name="Cregan P."/>
            <person name="Specht J."/>
            <person name="Grimwood J."/>
            <person name="Rokhsar D."/>
            <person name="Stacey G."/>
            <person name="Shoemaker R."/>
            <person name="Jackson S."/>
        </authorList>
    </citation>
    <scope>NUCLEOTIDE SEQUENCE</scope>
    <source>
        <tissue evidence="5">Callus</tissue>
    </source>
</reference>
<dbReference type="SUPFAM" id="SSF48484">
    <property type="entry name" value="Lipoxigenase"/>
    <property type="match status" value="1"/>
</dbReference>
<protein>
    <recommendedName>
        <fullName evidence="4">Lipoxygenase domain-containing protein</fullName>
    </recommendedName>
</protein>
<evidence type="ECO:0000313" key="5">
    <source>
        <dbReference type="EMBL" id="KRH62399.1"/>
    </source>
</evidence>
<organism evidence="5">
    <name type="scientific">Glycine max</name>
    <name type="common">Soybean</name>
    <name type="synonym">Glycine hispida</name>
    <dbReference type="NCBI Taxonomy" id="3847"/>
    <lineage>
        <taxon>Eukaryota</taxon>
        <taxon>Viridiplantae</taxon>
        <taxon>Streptophyta</taxon>
        <taxon>Embryophyta</taxon>
        <taxon>Tracheophyta</taxon>
        <taxon>Spermatophyta</taxon>
        <taxon>Magnoliopsida</taxon>
        <taxon>eudicotyledons</taxon>
        <taxon>Gunneridae</taxon>
        <taxon>Pentapetalae</taxon>
        <taxon>rosids</taxon>
        <taxon>fabids</taxon>
        <taxon>Fabales</taxon>
        <taxon>Fabaceae</taxon>
        <taxon>Papilionoideae</taxon>
        <taxon>50 kb inversion clade</taxon>
        <taxon>NPAAA clade</taxon>
        <taxon>indigoferoid/millettioid clade</taxon>
        <taxon>Phaseoleae</taxon>
        <taxon>Glycine</taxon>
        <taxon>Glycine subgen. Soja</taxon>
    </lineage>
</organism>